<name>A0A1K1S4R8_9PSEU</name>
<gene>
    <name evidence="1" type="ORF">SAMN04489730_4736</name>
</gene>
<dbReference type="Proteomes" id="UP000182740">
    <property type="component" value="Unassembled WGS sequence"/>
</dbReference>
<organism evidence="1 2">
    <name type="scientific">Amycolatopsis australiensis</name>
    <dbReference type="NCBI Taxonomy" id="546364"/>
    <lineage>
        <taxon>Bacteria</taxon>
        <taxon>Bacillati</taxon>
        <taxon>Actinomycetota</taxon>
        <taxon>Actinomycetes</taxon>
        <taxon>Pseudonocardiales</taxon>
        <taxon>Pseudonocardiaceae</taxon>
        <taxon>Amycolatopsis</taxon>
    </lineage>
</organism>
<accession>A0A1K1S4R8</accession>
<sequence>MTQNPDADTPSRRFTAELAEAAMAGAYDDVADALYVLARADSVHAAAGIVEDLVARCASVIQARQPAGSEAVFTVVVADGDARPVEVDRLPPGPLAALRALLAALGGDEASRAIHVELATRGTAEEVIGVVSHLLVWLVELSDRSAAALPSLSCFTR</sequence>
<protein>
    <submittedName>
        <fullName evidence="1">Uncharacterized protein</fullName>
    </submittedName>
</protein>
<evidence type="ECO:0000313" key="2">
    <source>
        <dbReference type="Proteomes" id="UP000182740"/>
    </source>
</evidence>
<dbReference type="STRING" id="546364.SAMN04489730_4736"/>
<proteinExistence type="predicted"/>
<evidence type="ECO:0000313" key="1">
    <source>
        <dbReference type="EMBL" id="SFW79416.1"/>
    </source>
</evidence>
<dbReference type="RefSeq" id="WP_072478314.1">
    <property type="nucleotide sequence ID" value="NZ_FPJG01000006.1"/>
</dbReference>
<reference evidence="2" key="1">
    <citation type="submission" date="2016-11" db="EMBL/GenBank/DDBJ databases">
        <authorList>
            <person name="Varghese N."/>
            <person name="Submissions S."/>
        </authorList>
    </citation>
    <scope>NUCLEOTIDE SEQUENCE [LARGE SCALE GENOMIC DNA]</scope>
    <source>
        <strain evidence="2">DSM 44671</strain>
    </source>
</reference>
<dbReference type="AlphaFoldDB" id="A0A1K1S4R8"/>
<dbReference type="EMBL" id="FPJG01000006">
    <property type="protein sequence ID" value="SFW79416.1"/>
    <property type="molecule type" value="Genomic_DNA"/>
</dbReference>
<keyword evidence="2" id="KW-1185">Reference proteome</keyword>
<dbReference type="OrthoDB" id="3629385at2"/>